<accession>A0ABR7RK99</accession>
<proteinExistence type="predicted"/>
<dbReference type="Pfam" id="PF00361">
    <property type="entry name" value="Proton_antipo_M"/>
    <property type="match status" value="1"/>
</dbReference>
<keyword evidence="5" id="KW-0560">Oxidoreductase</keyword>
<feature type="domain" description="NADH:quinone oxidoreductase/Mrp antiporter transmembrane" evidence="9">
    <location>
        <begin position="120"/>
        <end position="404"/>
    </location>
</feature>
<evidence type="ECO:0000313" key="11">
    <source>
        <dbReference type="Proteomes" id="UP000626026"/>
    </source>
</evidence>
<evidence type="ECO:0000256" key="5">
    <source>
        <dbReference type="ARBA" id="ARBA00023002"/>
    </source>
</evidence>
<evidence type="ECO:0000256" key="4">
    <source>
        <dbReference type="ARBA" id="ARBA00022989"/>
    </source>
</evidence>
<dbReference type="PANTHER" id="PTHR42682">
    <property type="entry name" value="HYDROGENASE-4 COMPONENT F"/>
    <property type="match status" value="1"/>
</dbReference>
<keyword evidence="4 8" id="KW-1133">Transmembrane helix</keyword>
<feature type="transmembrane region" description="Helical" evidence="8">
    <location>
        <begin position="288"/>
        <end position="309"/>
    </location>
</feature>
<evidence type="ECO:0000256" key="1">
    <source>
        <dbReference type="ARBA" id="ARBA00004651"/>
    </source>
</evidence>
<evidence type="ECO:0000313" key="10">
    <source>
        <dbReference type="EMBL" id="MBC9206939.1"/>
    </source>
</evidence>
<evidence type="ECO:0000259" key="9">
    <source>
        <dbReference type="Pfam" id="PF00361"/>
    </source>
</evidence>
<evidence type="ECO:0000256" key="3">
    <source>
        <dbReference type="ARBA" id="ARBA00022692"/>
    </source>
</evidence>
<dbReference type="PANTHER" id="PTHR42682:SF3">
    <property type="entry name" value="FORMATE HYDROGENLYASE SUBUNIT 3-RELATED"/>
    <property type="match status" value="1"/>
</dbReference>
<evidence type="ECO:0000256" key="6">
    <source>
        <dbReference type="ARBA" id="ARBA00023136"/>
    </source>
</evidence>
<evidence type="ECO:0000256" key="7">
    <source>
        <dbReference type="RuleBase" id="RU000320"/>
    </source>
</evidence>
<organism evidence="10 11">
    <name type="scientific">Teichococcus aerophilus</name>
    <dbReference type="NCBI Taxonomy" id="1224513"/>
    <lineage>
        <taxon>Bacteria</taxon>
        <taxon>Pseudomonadati</taxon>
        <taxon>Pseudomonadota</taxon>
        <taxon>Alphaproteobacteria</taxon>
        <taxon>Acetobacterales</taxon>
        <taxon>Roseomonadaceae</taxon>
        <taxon>Roseomonas</taxon>
    </lineage>
</organism>
<dbReference type="InterPro" id="IPR001750">
    <property type="entry name" value="ND/Mrp_TM"/>
</dbReference>
<dbReference type="EMBL" id="JACTVA010000011">
    <property type="protein sequence ID" value="MBC9206939.1"/>
    <property type="molecule type" value="Genomic_DNA"/>
</dbReference>
<name>A0ABR7RK99_9PROT</name>
<feature type="transmembrane region" description="Helical" evidence="8">
    <location>
        <begin position="256"/>
        <end position="276"/>
    </location>
</feature>
<feature type="transmembrane region" description="Helical" evidence="8">
    <location>
        <begin position="108"/>
        <end position="136"/>
    </location>
</feature>
<dbReference type="Proteomes" id="UP000626026">
    <property type="component" value="Unassembled WGS sequence"/>
</dbReference>
<comment type="caution">
    <text evidence="10">The sequence shown here is derived from an EMBL/GenBank/DDBJ whole genome shotgun (WGS) entry which is preliminary data.</text>
</comment>
<feature type="transmembrane region" description="Helical" evidence="8">
    <location>
        <begin position="37"/>
        <end position="61"/>
    </location>
</feature>
<keyword evidence="2" id="KW-1003">Cell membrane</keyword>
<feature type="transmembrane region" description="Helical" evidence="8">
    <location>
        <begin position="224"/>
        <end position="244"/>
    </location>
</feature>
<keyword evidence="3 7" id="KW-0812">Transmembrane</keyword>
<feature type="transmembrane region" description="Helical" evidence="8">
    <location>
        <begin position="404"/>
        <end position="437"/>
    </location>
</feature>
<feature type="transmembrane region" description="Helical" evidence="8">
    <location>
        <begin position="611"/>
        <end position="630"/>
    </location>
</feature>
<sequence length="634" mass="63779">MITLLLAGILALLAPLAVLGAAGRARAVWGGVAVLSALLAMLAVAALAQGGAAPLLLPFGPPWAPLSLAADGLSAWFLLLLGVAGLLGGLAGWGWGDVAPRRLMLWPLLLGSMAFTVLAADAFGLLLGFALAGFAAHALLSAEGGWRDRPETGWRDLLATLLSVAALAVAVGLMTGLTGDLSFAGLRAVPPEGAQAASVLLLVLLAAGARAVLPLLAPLPPGPTLVLVGGGMPALALYVLARLLLDVSGPAQPLWWGAPLVVGGALAALSGALRALREVELGRLLSGVALHHLGLAVVALGVVAGFRAADLGALAAVAGGAALLHLLAQILFLALLWLAAAEVAHNAGSRQLDRLGGLVHPMPVVAYAALAGVAAAALVPAMSGFAGGWLLLQSLFAAWRVGVLGFQILVVLTVAVLGVAIATLASALLRFWGLTFLGRPRTPRTLGAQEAAPLPRGILVALAVLAVVLGLLPGPLLRLAEPALLLLTGHGGAPDLGLLSVSPGPAAADYTPLAVGLLLAVVLGIVGAAMRQASPRAHATVPLWDDGFIAPPAHFPFGDPATQPGAASLATAMRPPLPAMPRWPWPQAARWAATLPRWRFSLPGGGAARRALRLCLGTVAALLVLLAWLGSGGL</sequence>
<protein>
    <recommendedName>
        <fullName evidence="9">NADH:quinone oxidoreductase/Mrp antiporter transmembrane domain-containing protein</fullName>
    </recommendedName>
</protein>
<feature type="transmembrane region" description="Helical" evidence="8">
    <location>
        <begin position="458"/>
        <end position="477"/>
    </location>
</feature>
<keyword evidence="6 8" id="KW-0472">Membrane</keyword>
<comment type="subcellular location">
    <subcellularLocation>
        <location evidence="1">Cell membrane</location>
        <topology evidence="1">Multi-pass membrane protein</topology>
    </subcellularLocation>
    <subcellularLocation>
        <location evidence="7">Membrane</location>
        <topology evidence="7">Multi-pass membrane protein</topology>
    </subcellularLocation>
</comment>
<keyword evidence="11" id="KW-1185">Reference proteome</keyword>
<gene>
    <name evidence="10" type="ORF">IBL26_08845</name>
</gene>
<feature type="transmembrane region" description="Helical" evidence="8">
    <location>
        <begin position="197"/>
        <end position="217"/>
    </location>
</feature>
<dbReference type="RefSeq" id="WP_187784109.1">
    <property type="nucleotide sequence ID" value="NZ_JACTVA010000011.1"/>
</dbReference>
<feature type="transmembrane region" description="Helical" evidence="8">
    <location>
        <begin position="364"/>
        <end position="392"/>
    </location>
</feature>
<feature type="transmembrane region" description="Helical" evidence="8">
    <location>
        <begin position="510"/>
        <end position="530"/>
    </location>
</feature>
<feature type="transmembrane region" description="Helical" evidence="8">
    <location>
        <begin position="157"/>
        <end position="177"/>
    </location>
</feature>
<evidence type="ECO:0000256" key="2">
    <source>
        <dbReference type="ARBA" id="ARBA00022475"/>
    </source>
</evidence>
<feature type="transmembrane region" description="Helical" evidence="8">
    <location>
        <begin position="315"/>
        <end position="343"/>
    </location>
</feature>
<evidence type="ECO:0000256" key="8">
    <source>
        <dbReference type="SAM" id="Phobius"/>
    </source>
</evidence>
<reference evidence="10 11" key="1">
    <citation type="journal article" date="2013" name="Int. J. Syst. Evol. Microbiol.">
        <title>Roseomonas aerophila sp. nov., isolated from air.</title>
        <authorList>
            <person name="Kim S.J."/>
            <person name="Weon H.Y."/>
            <person name="Ahn J.H."/>
            <person name="Hong S.B."/>
            <person name="Seok S.J."/>
            <person name="Whang K.S."/>
            <person name="Kwon S.W."/>
        </authorList>
    </citation>
    <scope>NUCLEOTIDE SEQUENCE [LARGE SCALE GENOMIC DNA]</scope>
    <source>
        <strain evidence="10 11">NBRC 108923</strain>
    </source>
</reference>
<feature type="transmembrane region" description="Helical" evidence="8">
    <location>
        <begin position="73"/>
        <end position="96"/>
    </location>
</feature>
<dbReference type="InterPro" id="IPR052175">
    <property type="entry name" value="ComplexI-like_HydComp"/>
</dbReference>